<dbReference type="InterPro" id="IPR011711">
    <property type="entry name" value="GntR_C"/>
</dbReference>
<dbReference type="Proteomes" id="UP000516384">
    <property type="component" value="Chromosome"/>
</dbReference>
<dbReference type="InterPro" id="IPR036390">
    <property type="entry name" value="WH_DNA-bd_sf"/>
</dbReference>
<dbReference type="InterPro" id="IPR000524">
    <property type="entry name" value="Tscrpt_reg_HTH_GntR"/>
</dbReference>
<feature type="domain" description="HTH gntR-type" evidence="4">
    <location>
        <begin position="17"/>
        <end position="83"/>
    </location>
</feature>
<sequence length="243" mass="28208">MMVESEFLYPSKWLLKASAGDRVTSELRMRIISGGIESGTILSENKLAADFTVSRSPIREALKILASENIIRLERMGAVVIGLSEKEIEEIYDVRLLIESFVFERLVKMDIDDLAKELSKILEMMKVAIKYGDADEFSYQDVLFHETIIRAVNHSHILMIWNNLKPVMESLILLSMRMRFKEKYEDFTRIINNHELYIEAIKAKDRDLMIKSLHENFDDVQGKVEDLWMSQQMLSKGVVQQND</sequence>
<dbReference type="GO" id="GO:0003700">
    <property type="term" value="F:DNA-binding transcription factor activity"/>
    <property type="evidence" value="ECO:0007669"/>
    <property type="project" value="InterPro"/>
</dbReference>
<proteinExistence type="predicted"/>
<reference evidence="5 6" key="1">
    <citation type="submission" date="2020-09" db="EMBL/GenBank/DDBJ databases">
        <title>Characterization of Paenibacillus peoriae strain ZF390 with broad-spectrum antimicrobial activity as a potential biocontrol agent.</title>
        <authorList>
            <person name="Li L."/>
            <person name="Zhao Y."/>
            <person name="Li B."/>
            <person name="Xie X."/>
        </authorList>
    </citation>
    <scope>NUCLEOTIDE SEQUENCE [LARGE SCALE GENOMIC DNA]</scope>
    <source>
        <strain evidence="5 6">ZF390</strain>
    </source>
</reference>
<evidence type="ECO:0000256" key="2">
    <source>
        <dbReference type="ARBA" id="ARBA00023125"/>
    </source>
</evidence>
<evidence type="ECO:0000256" key="1">
    <source>
        <dbReference type="ARBA" id="ARBA00023015"/>
    </source>
</evidence>
<dbReference type="SUPFAM" id="SSF48008">
    <property type="entry name" value="GntR ligand-binding domain-like"/>
    <property type="match status" value="1"/>
</dbReference>
<protein>
    <submittedName>
        <fullName evidence="5">GntR family transcriptional regulator</fullName>
    </submittedName>
</protein>
<dbReference type="Gene3D" id="1.20.120.530">
    <property type="entry name" value="GntR ligand-binding domain-like"/>
    <property type="match status" value="1"/>
</dbReference>
<dbReference type="AlphaFoldDB" id="A0A7H0Y8T9"/>
<dbReference type="GO" id="GO:0003677">
    <property type="term" value="F:DNA binding"/>
    <property type="evidence" value="ECO:0007669"/>
    <property type="project" value="UniProtKB-KW"/>
</dbReference>
<dbReference type="PROSITE" id="PS50949">
    <property type="entry name" value="HTH_GNTR"/>
    <property type="match status" value="1"/>
</dbReference>
<dbReference type="RefSeq" id="WP_103047116.1">
    <property type="nucleotide sequence ID" value="NZ_CP061172.1"/>
</dbReference>
<dbReference type="InterPro" id="IPR036388">
    <property type="entry name" value="WH-like_DNA-bd_sf"/>
</dbReference>
<dbReference type="SMART" id="SM00345">
    <property type="entry name" value="HTH_GNTR"/>
    <property type="match status" value="1"/>
</dbReference>
<evidence type="ECO:0000259" key="4">
    <source>
        <dbReference type="PROSITE" id="PS50949"/>
    </source>
</evidence>
<evidence type="ECO:0000313" key="5">
    <source>
        <dbReference type="EMBL" id="QNR67497.1"/>
    </source>
</evidence>
<dbReference type="SUPFAM" id="SSF46785">
    <property type="entry name" value="Winged helix' DNA-binding domain"/>
    <property type="match status" value="1"/>
</dbReference>
<dbReference type="InterPro" id="IPR008920">
    <property type="entry name" value="TF_FadR/GntR_C"/>
</dbReference>
<dbReference type="Pfam" id="PF07729">
    <property type="entry name" value="FCD"/>
    <property type="match status" value="1"/>
</dbReference>
<dbReference type="PRINTS" id="PR00035">
    <property type="entry name" value="HTHGNTR"/>
</dbReference>
<evidence type="ECO:0000313" key="6">
    <source>
        <dbReference type="Proteomes" id="UP000516384"/>
    </source>
</evidence>
<accession>A0A7H0Y8T9</accession>
<keyword evidence="2" id="KW-0238">DNA-binding</keyword>
<dbReference type="Gene3D" id="1.10.10.10">
    <property type="entry name" value="Winged helix-like DNA-binding domain superfamily/Winged helix DNA-binding domain"/>
    <property type="match status" value="1"/>
</dbReference>
<dbReference type="SMART" id="SM00895">
    <property type="entry name" value="FCD"/>
    <property type="match status" value="1"/>
</dbReference>
<dbReference type="Pfam" id="PF00392">
    <property type="entry name" value="GntR"/>
    <property type="match status" value="1"/>
</dbReference>
<name>A0A7H0Y8T9_9BACL</name>
<keyword evidence="1" id="KW-0805">Transcription regulation</keyword>
<keyword evidence="3" id="KW-0804">Transcription</keyword>
<evidence type="ECO:0000256" key="3">
    <source>
        <dbReference type="ARBA" id="ARBA00023163"/>
    </source>
</evidence>
<dbReference type="PANTHER" id="PTHR43537:SF24">
    <property type="entry name" value="GLUCONATE OPERON TRANSCRIPTIONAL REPRESSOR"/>
    <property type="match status" value="1"/>
</dbReference>
<dbReference type="PANTHER" id="PTHR43537">
    <property type="entry name" value="TRANSCRIPTIONAL REGULATOR, GNTR FAMILY"/>
    <property type="match status" value="1"/>
</dbReference>
<dbReference type="EMBL" id="CP061172">
    <property type="protein sequence ID" value="QNR67497.1"/>
    <property type="molecule type" value="Genomic_DNA"/>
</dbReference>
<gene>
    <name evidence="5" type="ORF">IAQ67_27825</name>
</gene>
<organism evidence="5 6">
    <name type="scientific">Paenibacillus peoriae</name>
    <dbReference type="NCBI Taxonomy" id="59893"/>
    <lineage>
        <taxon>Bacteria</taxon>
        <taxon>Bacillati</taxon>
        <taxon>Bacillota</taxon>
        <taxon>Bacilli</taxon>
        <taxon>Bacillales</taxon>
        <taxon>Paenibacillaceae</taxon>
        <taxon>Paenibacillus</taxon>
    </lineage>
</organism>